<feature type="chain" id="PRO_5033342953" evidence="5">
    <location>
        <begin position="36"/>
        <end position="1357"/>
    </location>
</feature>
<evidence type="ECO:0000313" key="7">
    <source>
        <dbReference type="EMBL" id="SSX13401.1"/>
    </source>
</evidence>
<dbReference type="FunFam" id="3.80.10.10:FF:001164">
    <property type="entry name" value="GH01279p"/>
    <property type="match status" value="1"/>
</dbReference>
<dbReference type="EMBL" id="UFQT01002171">
    <property type="protein sequence ID" value="SSX32835.1"/>
    <property type="molecule type" value="Genomic_DNA"/>
</dbReference>
<organism evidence="7">
    <name type="scientific">Culicoides sonorensis</name>
    <name type="common">Biting midge</name>
    <dbReference type="NCBI Taxonomy" id="179676"/>
    <lineage>
        <taxon>Eukaryota</taxon>
        <taxon>Metazoa</taxon>
        <taxon>Ecdysozoa</taxon>
        <taxon>Arthropoda</taxon>
        <taxon>Hexapoda</taxon>
        <taxon>Insecta</taxon>
        <taxon>Pterygota</taxon>
        <taxon>Neoptera</taxon>
        <taxon>Endopterygota</taxon>
        <taxon>Diptera</taxon>
        <taxon>Nematocera</taxon>
        <taxon>Chironomoidea</taxon>
        <taxon>Ceratopogonidae</taxon>
        <taxon>Ceratopogoninae</taxon>
        <taxon>Culicoides</taxon>
        <taxon>Monoculicoides</taxon>
    </lineage>
</organism>
<dbReference type="InterPro" id="IPR050333">
    <property type="entry name" value="SLRP"/>
</dbReference>
<dbReference type="SMART" id="SM00365">
    <property type="entry name" value="LRR_SD22"/>
    <property type="match status" value="16"/>
</dbReference>
<evidence type="ECO:0000256" key="1">
    <source>
        <dbReference type="ARBA" id="ARBA00022614"/>
    </source>
</evidence>
<keyword evidence="2 5" id="KW-0732">Signal</keyword>
<evidence type="ECO:0000256" key="4">
    <source>
        <dbReference type="SAM" id="Phobius"/>
    </source>
</evidence>
<keyword evidence="4" id="KW-1133">Transmembrane helix</keyword>
<dbReference type="VEuPathDB" id="VectorBase:CSON005494"/>
<dbReference type="OMA" id="VSEMAFH"/>
<evidence type="ECO:0000256" key="3">
    <source>
        <dbReference type="ARBA" id="ARBA00022737"/>
    </source>
</evidence>
<sequence>MIMTPHWQSTSRHATPHRIFTLVLLLLCSINTINAWRPCPELSPLLKFPCRCNLATQTTNPENLEVSIDCDGVVFNEDGPQFPYGTPVVNYLQRNSGQQKLSLQSFITAKAPLRSVDYSSNSIRTISERAFKGVESTLTDLKLADNLLGDSLNPIFSTMEFQVLTNLEVLDLSGNKIKGVEEGILKGCTKLREFYLDNNNLTFVPTNSLNGPQNLRLLSLQNNNIAMLKSSSFEAQPGLMKIDLRNNKISSIEGGSFYGLHEISEIYLGGNRITKMNSDVFQGAGALNKLDLSENFIESFPSFVLRETENLKVLNVSSNMIKKLDASDLVNIKSLQILDISRNGINSISPGTFRAQRSLKYLDLSLNSLRTIEDDALEGLDALQTLIIRDNNILLIPGSALGRLPKLSNLYLDYNRIAALSSDILGSIEAESVKYLSLSRNIIRELPAGCFRMFSNLIYLDLSSNSLVFASAEMFTGLENSLMELKLSGNKLSNIGSIPFGLRNLRRLDLSRNNLAELSKEVFNGLDYLLHLNLSSNTHLTPFPIDLLRPLSRLQIIDLSNTGIERVPSELFANMMNLRVIRLADNGIQEIDENTFFNLRNLTEIDLSHNRIMTIKPSSFVNVMNLRRLYLKGNQLSAFKGEIFNTGTGLEILDLSDNKLSYLFPSSFRIHPRLNKLLASNNKFAFFPAELIQSLQYLEEISLSKNLLVTVDELDFARLPRLKKLYLSDNLLESVNEMAFHNSTQLQILDLSHNKLERLGERTFEGLMRLQMLNLEGNLLAELPENIFEAHKLHMLEYIDLSHNKFETAPLRPLQRQHLHINSIDLSNNLIREIPSDNSVIINAKSLDLSFNPLSESAIQSIFGEPKTVRELSLAGVNIKNLPVLETPYLQFLNLSHNKIDEVRKESFGRTSLLEKLDLSSNQLDNLRQLSESWPFLTFLKYLDLSNNSFEMVAQGDLDNLDILDTLKIHNLPDCTRIEKMAFKNLPNLAHLKACNYPRLGYLDVQGILQELPTLQSLDIEVKDSAVGADQIQPANHPRLKELAISGYRLKSISSSMLAGLKSKHLTVALRNTSLTSLPPAILFPVPRSSKLDLDISGSMITALTPQLLSSFEDRRNSFTLKGLNSNPIHCDCNSRTLRRWLPHAKLEDLKCVTPDNLYGRLLIEIGDDELTCDHKQQNANHKTTTSLQTKQPTQPRVTIKSSNYEPDIIFSSSASTSAPPKLKNKPAQIKQAHIGNDDTVIIAIVGGVVAFIALLILVVCIVRCRTSTPPNYLRGHMPVMPPNIPLSQGSIINGGGPPSTAIYAVPPYAQNYATLSHKQQQQMSASQMRLNYSTMNNRYPQSQPYIIYNSDEKNYS</sequence>
<reference evidence="8" key="2">
    <citation type="submission" date="2018-07" db="EMBL/GenBank/DDBJ databases">
        <authorList>
            <person name="Quirk P.G."/>
            <person name="Krulwich T.A."/>
        </authorList>
    </citation>
    <scope>NUCLEOTIDE SEQUENCE</scope>
</reference>
<dbReference type="Pfam" id="PF12799">
    <property type="entry name" value="LRR_4"/>
    <property type="match status" value="1"/>
</dbReference>
<evidence type="ECO:0000256" key="2">
    <source>
        <dbReference type="ARBA" id="ARBA00022729"/>
    </source>
</evidence>
<keyword evidence="4" id="KW-0472">Membrane</keyword>
<keyword evidence="3" id="KW-0677">Repeat</keyword>
<dbReference type="PANTHER" id="PTHR45712:SF22">
    <property type="entry name" value="INSULIN-LIKE GROWTH FACTOR-BINDING PROTEIN COMPLEX ACID LABILE SUBUNIT"/>
    <property type="match status" value="1"/>
</dbReference>
<dbReference type="Gene3D" id="3.80.10.10">
    <property type="entry name" value="Ribonuclease Inhibitor"/>
    <property type="match status" value="7"/>
</dbReference>
<accession>A0A336L8T7</accession>
<dbReference type="PANTHER" id="PTHR45712">
    <property type="entry name" value="AGAP008170-PA"/>
    <property type="match status" value="1"/>
</dbReference>
<reference evidence="7" key="1">
    <citation type="submission" date="2018-04" db="EMBL/GenBank/DDBJ databases">
        <authorList>
            <person name="Go L.Y."/>
            <person name="Mitchell J.A."/>
        </authorList>
    </citation>
    <scope>NUCLEOTIDE SEQUENCE</scope>
    <source>
        <tissue evidence="7">Whole organism</tissue>
    </source>
</reference>
<dbReference type="PROSITE" id="PS51450">
    <property type="entry name" value="LRR"/>
    <property type="match status" value="12"/>
</dbReference>
<dbReference type="InterPro" id="IPR000483">
    <property type="entry name" value="Cys-rich_flank_reg_C"/>
</dbReference>
<dbReference type="SMART" id="SM00082">
    <property type="entry name" value="LRRCT"/>
    <property type="match status" value="1"/>
</dbReference>
<gene>
    <name evidence="7" type="primary">CSON005494</name>
</gene>
<proteinExistence type="predicted"/>
<dbReference type="InterPro" id="IPR025875">
    <property type="entry name" value="Leu-rich_rpt_4"/>
</dbReference>
<dbReference type="InterPro" id="IPR003591">
    <property type="entry name" value="Leu-rich_rpt_typical-subtyp"/>
</dbReference>
<dbReference type="SMART" id="SM00369">
    <property type="entry name" value="LRR_TYP"/>
    <property type="match status" value="26"/>
</dbReference>
<dbReference type="SUPFAM" id="SSF52058">
    <property type="entry name" value="L domain-like"/>
    <property type="match status" value="4"/>
</dbReference>
<dbReference type="GO" id="GO:0071944">
    <property type="term" value="C:cell periphery"/>
    <property type="evidence" value="ECO:0007669"/>
    <property type="project" value="UniProtKB-ARBA"/>
</dbReference>
<dbReference type="InterPro" id="IPR001611">
    <property type="entry name" value="Leu-rich_rpt"/>
</dbReference>
<evidence type="ECO:0000313" key="8">
    <source>
        <dbReference type="EMBL" id="SSX32835.1"/>
    </source>
</evidence>
<dbReference type="SMART" id="SM00364">
    <property type="entry name" value="LRR_BAC"/>
    <property type="match status" value="10"/>
</dbReference>
<evidence type="ECO:0000256" key="5">
    <source>
        <dbReference type="SAM" id="SignalP"/>
    </source>
</evidence>
<dbReference type="Pfam" id="PF00560">
    <property type="entry name" value="LRR_1"/>
    <property type="match status" value="1"/>
</dbReference>
<dbReference type="EMBL" id="UFQS01002171">
    <property type="protein sequence ID" value="SSX13401.1"/>
    <property type="molecule type" value="Genomic_DNA"/>
</dbReference>
<protein>
    <submittedName>
        <fullName evidence="7">CSON005494 protein</fullName>
    </submittedName>
</protein>
<dbReference type="InterPro" id="IPR032675">
    <property type="entry name" value="LRR_dom_sf"/>
</dbReference>
<feature type="signal peptide" evidence="5">
    <location>
        <begin position="1"/>
        <end position="35"/>
    </location>
</feature>
<name>A0A336L8T7_CULSO</name>
<keyword evidence="1" id="KW-0433">Leucine-rich repeat</keyword>
<dbReference type="Pfam" id="PF13855">
    <property type="entry name" value="LRR_8"/>
    <property type="match status" value="6"/>
</dbReference>
<feature type="transmembrane region" description="Helical" evidence="4">
    <location>
        <begin position="1241"/>
        <end position="1263"/>
    </location>
</feature>
<evidence type="ECO:0000259" key="6">
    <source>
        <dbReference type="SMART" id="SM00082"/>
    </source>
</evidence>
<keyword evidence="4" id="KW-0812">Transmembrane</keyword>
<feature type="domain" description="LRRCT" evidence="6">
    <location>
        <begin position="1127"/>
        <end position="1174"/>
    </location>
</feature>